<keyword evidence="2" id="KW-0067">ATP-binding</keyword>
<evidence type="ECO:0000313" key="6">
    <source>
        <dbReference type="Proteomes" id="UP001281761"/>
    </source>
</evidence>
<dbReference type="Gene3D" id="3.40.50.12780">
    <property type="entry name" value="N-terminal domain of ligase-like"/>
    <property type="match status" value="1"/>
</dbReference>
<organism evidence="5 6">
    <name type="scientific">Blattamonas nauphoetae</name>
    <dbReference type="NCBI Taxonomy" id="2049346"/>
    <lineage>
        <taxon>Eukaryota</taxon>
        <taxon>Metamonada</taxon>
        <taxon>Preaxostyla</taxon>
        <taxon>Oxymonadida</taxon>
        <taxon>Blattamonas</taxon>
    </lineage>
</organism>
<dbReference type="EC" id="6.2.1.3" evidence="5"/>
<comment type="caution">
    <text evidence="5">The sequence shown here is derived from an EMBL/GenBank/DDBJ whole genome shotgun (WGS) entry which is preliminary data.</text>
</comment>
<gene>
    <name evidence="5" type="ORF">BLNAU_800</name>
</gene>
<evidence type="ECO:0000313" key="5">
    <source>
        <dbReference type="EMBL" id="KAK2964269.1"/>
    </source>
</evidence>
<feature type="domain" description="AMP-dependent synthetase/ligase" evidence="4">
    <location>
        <begin position="62"/>
        <end position="533"/>
    </location>
</feature>
<protein>
    <submittedName>
        <fullName evidence="5">Fatty acyl-CoA synthetase A</fullName>
        <ecNumber evidence="5">6.2.1.3</ecNumber>
    </submittedName>
</protein>
<proteinExistence type="predicted"/>
<dbReference type="SUPFAM" id="SSF56801">
    <property type="entry name" value="Acetyl-CoA synthetase-like"/>
    <property type="match status" value="1"/>
</dbReference>
<dbReference type="Proteomes" id="UP001281761">
    <property type="component" value="Unassembled WGS sequence"/>
</dbReference>
<keyword evidence="1" id="KW-0547">Nucleotide-binding</keyword>
<dbReference type="Pfam" id="PF00501">
    <property type="entry name" value="AMP-binding"/>
    <property type="match status" value="1"/>
</dbReference>
<keyword evidence="5" id="KW-0436">Ligase</keyword>
<dbReference type="InterPro" id="IPR042099">
    <property type="entry name" value="ANL_N_sf"/>
</dbReference>
<feature type="region of interest" description="Disordered" evidence="3">
    <location>
        <begin position="1"/>
        <end position="33"/>
    </location>
</feature>
<sequence>MSETAVEAAPSSTPSCTEPQSCPFRPDKSTPHTYTHRPDYESLYDYVTEVIKRQPDAPCCGTRKQSDATTFGDYEWTSYQEFYNRCQNFGSFLIELGAKKNDRIGIMSLTNEEFLEIDFGCQCYNLCSVPIYSTFGAAAVPYLLNHSNCRFVFVHVSMLPQILKASPRCPNLKAVIVLGYKSDDLGKEFAERDYTPFTRIEEDDVDYFNETYDPLNPATFQNGLGAPLDRTEEFNRISHMELSRTEEDKRGLKEYPFRFFTWSDVMKYGSEHRHETIRPKRDDVLSIMYTSGTTGTPKGVIMHHDNLLSTVVAGALGGLDVFKPQDTYLAYLPLAHVFERVAEFSLLTLGSRIGYGSGDTKKLVEEINILKPSLFVGVPRVLNTIYDAFVKGVAEMNGCVRALFNRGLEAKKVALKKNQDTPFYNTLIFNTTKKKTGGNIIFILCGSAPLNPKIHEFLQCTLCAPIQCGYSMTETSCSGAVPKYPDTNTYGHCGSVMASLEMKLVSVEEMGYLASENKGEIWMRGPAVFHGYYRDPWQSREIFTEDGWVKSGDIGMFDENHNVYVIDRKKNIFKLSQGEYVAPEQAEAVYLKGNFVEQSVVYGESEWRYTVAVVAPRKAKVLEWAKSAQSDLYKQMEEKNKAEEGSGWAWLIQQDAVKKAILEDMRECGKKDGLNSFQIAAGIITIPEPFGEDYVTPSLKVKRFLINKDMKEQFKACYESLNL</sequence>
<dbReference type="PANTHER" id="PTHR43272:SF33">
    <property type="entry name" value="AMP-BINDING DOMAIN-CONTAINING PROTEIN-RELATED"/>
    <property type="match status" value="1"/>
</dbReference>
<dbReference type="InterPro" id="IPR000873">
    <property type="entry name" value="AMP-dep_synth/lig_dom"/>
</dbReference>
<keyword evidence="6" id="KW-1185">Reference proteome</keyword>
<evidence type="ECO:0000256" key="2">
    <source>
        <dbReference type="ARBA" id="ARBA00022840"/>
    </source>
</evidence>
<evidence type="ECO:0000256" key="1">
    <source>
        <dbReference type="ARBA" id="ARBA00022741"/>
    </source>
</evidence>
<name>A0ABQ9YKJ8_9EUKA</name>
<dbReference type="PROSITE" id="PS00455">
    <property type="entry name" value="AMP_BINDING"/>
    <property type="match status" value="1"/>
</dbReference>
<evidence type="ECO:0000256" key="3">
    <source>
        <dbReference type="SAM" id="MobiDB-lite"/>
    </source>
</evidence>
<dbReference type="EMBL" id="JARBJD010000003">
    <property type="protein sequence ID" value="KAK2964269.1"/>
    <property type="molecule type" value="Genomic_DNA"/>
</dbReference>
<dbReference type="PANTHER" id="PTHR43272">
    <property type="entry name" value="LONG-CHAIN-FATTY-ACID--COA LIGASE"/>
    <property type="match status" value="1"/>
</dbReference>
<evidence type="ECO:0000259" key="4">
    <source>
        <dbReference type="Pfam" id="PF00501"/>
    </source>
</evidence>
<dbReference type="GO" id="GO:0004467">
    <property type="term" value="F:long-chain fatty acid-CoA ligase activity"/>
    <property type="evidence" value="ECO:0007669"/>
    <property type="project" value="UniProtKB-EC"/>
</dbReference>
<accession>A0ABQ9YKJ8</accession>
<dbReference type="InterPro" id="IPR020845">
    <property type="entry name" value="AMP-binding_CS"/>
</dbReference>
<reference evidence="5 6" key="1">
    <citation type="journal article" date="2022" name="bioRxiv">
        <title>Genomics of Preaxostyla Flagellates Illuminates Evolutionary Transitions and the Path Towards Mitochondrial Loss.</title>
        <authorList>
            <person name="Novak L.V.F."/>
            <person name="Treitli S.C."/>
            <person name="Pyrih J."/>
            <person name="Halakuc P."/>
            <person name="Pipaliya S.V."/>
            <person name="Vacek V."/>
            <person name="Brzon O."/>
            <person name="Soukal P."/>
            <person name="Eme L."/>
            <person name="Dacks J.B."/>
            <person name="Karnkowska A."/>
            <person name="Elias M."/>
            <person name="Hampl V."/>
        </authorList>
    </citation>
    <scope>NUCLEOTIDE SEQUENCE [LARGE SCALE GENOMIC DNA]</scope>
    <source>
        <strain evidence="5">NAU3</strain>
        <tissue evidence="5">Gut</tissue>
    </source>
</reference>
<feature type="compositionally biased region" description="Polar residues" evidence="3">
    <location>
        <begin position="10"/>
        <end position="20"/>
    </location>
</feature>